<organism evidence="11 12">
    <name type="scientific">Spirochaeta lutea</name>
    <dbReference type="NCBI Taxonomy" id="1480694"/>
    <lineage>
        <taxon>Bacteria</taxon>
        <taxon>Pseudomonadati</taxon>
        <taxon>Spirochaetota</taxon>
        <taxon>Spirochaetia</taxon>
        <taxon>Spirochaetales</taxon>
        <taxon>Spirochaetaceae</taxon>
        <taxon>Spirochaeta</taxon>
    </lineage>
</organism>
<feature type="transmembrane region" description="Helical" evidence="10">
    <location>
        <begin position="378"/>
        <end position="400"/>
    </location>
</feature>
<comment type="caution">
    <text evidence="11">The sequence shown here is derived from an EMBL/GenBank/DDBJ whole genome shotgun (WGS) entry which is preliminary data.</text>
</comment>
<feature type="transmembrane region" description="Helical" evidence="10">
    <location>
        <begin position="220"/>
        <end position="240"/>
    </location>
</feature>
<keyword evidence="7" id="KW-0406">Ion transport</keyword>
<dbReference type="InterPro" id="IPR002528">
    <property type="entry name" value="MATE_fam"/>
</dbReference>
<keyword evidence="2" id="KW-0813">Transport</keyword>
<accession>A0A098QUB8</accession>
<evidence type="ECO:0000313" key="12">
    <source>
        <dbReference type="Proteomes" id="UP000029692"/>
    </source>
</evidence>
<dbReference type="STRING" id="1480694.DC28_11980"/>
<keyword evidence="8 10" id="KW-0472">Membrane</keyword>
<dbReference type="PIRSF" id="PIRSF006603">
    <property type="entry name" value="DinF"/>
    <property type="match status" value="1"/>
</dbReference>
<evidence type="ECO:0000256" key="9">
    <source>
        <dbReference type="ARBA" id="ARBA00031636"/>
    </source>
</evidence>
<evidence type="ECO:0000256" key="7">
    <source>
        <dbReference type="ARBA" id="ARBA00023065"/>
    </source>
</evidence>
<feature type="transmembrane region" description="Helical" evidence="10">
    <location>
        <begin position="155"/>
        <end position="174"/>
    </location>
</feature>
<keyword evidence="12" id="KW-1185">Reference proteome</keyword>
<feature type="transmembrane region" description="Helical" evidence="10">
    <location>
        <begin position="412"/>
        <end position="436"/>
    </location>
</feature>
<dbReference type="GO" id="GO:0015297">
    <property type="term" value="F:antiporter activity"/>
    <property type="evidence" value="ECO:0007669"/>
    <property type="project" value="UniProtKB-KW"/>
</dbReference>
<dbReference type="Proteomes" id="UP000029692">
    <property type="component" value="Unassembled WGS sequence"/>
</dbReference>
<evidence type="ECO:0000256" key="1">
    <source>
        <dbReference type="ARBA" id="ARBA00004651"/>
    </source>
</evidence>
<protein>
    <recommendedName>
        <fullName evidence="9">Multidrug-efflux transporter</fullName>
    </recommendedName>
</protein>
<keyword evidence="6 10" id="KW-1133">Transmembrane helix</keyword>
<feature type="transmembrane region" description="Helical" evidence="10">
    <location>
        <begin position="344"/>
        <end position="366"/>
    </location>
</feature>
<dbReference type="InterPro" id="IPR048279">
    <property type="entry name" value="MdtK-like"/>
</dbReference>
<sequence>MDETSRAPGTGTRPGYTLGSPPGILWRMKRIFRLGLPLLFGQLTFYMHQIADSAMLGHYGQGSLELGAVGIAGLFTWILNTFLWPLSSGVQAITARRFGRQDLQNPGSQHHTGEALDNGIITALYSAALALVVSFSARPILTPLIRDPRILELTLQYIAIMRLSLLPSGLFFVLQGFFSAINRTRYVMYSGILSNTLNILLNWIFIFGNLGLPAMGIRGAALGTVLANLVSMVFLGVILMRRGYNRSYRLFTFRHLTPKLQRDIIAVALPPGIQNIIALGIFMVYQTIIEDYSTVYLAATHSLFSFMRLNKTVIGGFARSASILVGNALGRNDKAEAAHLGRQAGLLGTLIALGVAGLALLCRGFIAKFFTNDPATQAAITQAVLFFSGFYFAESIGYTFEMIFTANGYGRWVLFSEATTNLVFILGATLLARHFFPGQIHLAWLSFGLYQLSHALLMVAGYLRRRWLHVEVDSAAAEIP</sequence>
<feature type="transmembrane region" description="Helical" evidence="10">
    <location>
        <begin position="31"/>
        <end position="51"/>
    </location>
</feature>
<feature type="transmembrane region" description="Helical" evidence="10">
    <location>
        <begin position="264"/>
        <end position="286"/>
    </location>
</feature>
<evidence type="ECO:0000256" key="3">
    <source>
        <dbReference type="ARBA" id="ARBA00022449"/>
    </source>
</evidence>
<dbReference type="PANTHER" id="PTHR43298">
    <property type="entry name" value="MULTIDRUG RESISTANCE PROTEIN NORM-RELATED"/>
    <property type="match status" value="1"/>
</dbReference>
<dbReference type="CDD" id="cd13133">
    <property type="entry name" value="MATE_like_7"/>
    <property type="match status" value="1"/>
</dbReference>
<evidence type="ECO:0000313" key="11">
    <source>
        <dbReference type="EMBL" id="KGE71181.1"/>
    </source>
</evidence>
<feature type="transmembrane region" description="Helical" evidence="10">
    <location>
        <begin position="442"/>
        <end position="463"/>
    </location>
</feature>
<evidence type="ECO:0000256" key="6">
    <source>
        <dbReference type="ARBA" id="ARBA00022989"/>
    </source>
</evidence>
<dbReference type="EMBL" id="JNUP01000067">
    <property type="protein sequence ID" value="KGE71181.1"/>
    <property type="molecule type" value="Genomic_DNA"/>
</dbReference>
<evidence type="ECO:0000256" key="10">
    <source>
        <dbReference type="SAM" id="Phobius"/>
    </source>
</evidence>
<keyword evidence="5 10" id="KW-0812">Transmembrane</keyword>
<name>A0A098QUB8_9SPIO</name>
<dbReference type="AlphaFoldDB" id="A0A098QUB8"/>
<dbReference type="NCBIfam" id="TIGR00797">
    <property type="entry name" value="matE"/>
    <property type="match status" value="1"/>
</dbReference>
<evidence type="ECO:0000256" key="2">
    <source>
        <dbReference type="ARBA" id="ARBA00022448"/>
    </source>
</evidence>
<gene>
    <name evidence="11" type="ORF">DC28_11980</name>
</gene>
<comment type="subcellular location">
    <subcellularLocation>
        <location evidence="1">Cell membrane</location>
        <topology evidence="1">Multi-pass membrane protein</topology>
    </subcellularLocation>
</comment>
<dbReference type="GO" id="GO:0006811">
    <property type="term" value="P:monoatomic ion transport"/>
    <property type="evidence" value="ECO:0007669"/>
    <property type="project" value="UniProtKB-KW"/>
</dbReference>
<reference evidence="11 12" key="1">
    <citation type="submission" date="2014-05" db="EMBL/GenBank/DDBJ databases">
        <title>De novo Genome Sequence of Spirocheata sp.</title>
        <authorList>
            <person name="Shivani Y."/>
            <person name="Subhash Y."/>
            <person name="Tushar L."/>
            <person name="Sasikala C."/>
            <person name="Ramana C.V."/>
        </authorList>
    </citation>
    <scope>NUCLEOTIDE SEQUENCE [LARGE SCALE GENOMIC DNA]</scope>
    <source>
        <strain evidence="11 12">JC230</strain>
    </source>
</reference>
<proteinExistence type="predicted"/>
<evidence type="ECO:0000256" key="5">
    <source>
        <dbReference type="ARBA" id="ARBA00022692"/>
    </source>
</evidence>
<dbReference type="eggNOG" id="COG0534">
    <property type="taxonomic scope" value="Bacteria"/>
</dbReference>
<feature type="transmembrane region" description="Helical" evidence="10">
    <location>
        <begin position="186"/>
        <end position="208"/>
    </location>
</feature>
<evidence type="ECO:0000256" key="8">
    <source>
        <dbReference type="ARBA" id="ARBA00023136"/>
    </source>
</evidence>
<dbReference type="Pfam" id="PF01554">
    <property type="entry name" value="MatE"/>
    <property type="match status" value="2"/>
</dbReference>
<feature type="transmembrane region" description="Helical" evidence="10">
    <location>
        <begin position="115"/>
        <end position="135"/>
    </location>
</feature>
<dbReference type="PANTHER" id="PTHR43298:SF2">
    <property type="entry name" value="FMN_FAD EXPORTER YEEO-RELATED"/>
    <property type="match status" value="1"/>
</dbReference>
<evidence type="ECO:0000256" key="4">
    <source>
        <dbReference type="ARBA" id="ARBA00022475"/>
    </source>
</evidence>
<keyword evidence="3" id="KW-0050">Antiport</keyword>
<dbReference type="InterPro" id="IPR050222">
    <property type="entry name" value="MATE_MdtK"/>
</dbReference>
<keyword evidence="4" id="KW-1003">Cell membrane</keyword>
<dbReference type="GO" id="GO:0042910">
    <property type="term" value="F:xenobiotic transmembrane transporter activity"/>
    <property type="evidence" value="ECO:0007669"/>
    <property type="project" value="InterPro"/>
</dbReference>
<feature type="transmembrane region" description="Helical" evidence="10">
    <location>
        <begin position="71"/>
        <end position="94"/>
    </location>
</feature>
<dbReference type="GO" id="GO:0005886">
    <property type="term" value="C:plasma membrane"/>
    <property type="evidence" value="ECO:0007669"/>
    <property type="project" value="UniProtKB-SubCell"/>
</dbReference>